<dbReference type="Proteomes" id="UP000001095">
    <property type="component" value="Unassembled WGS sequence"/>
</dbReference>
<name>K8PL18_9BRAD</name>
<accession>K8PL18</accession>
<comment type="caution">
    <text evidence="1">The sequence shown here is derived from an EMBL/GenBank/DDBJ whole genome shotgun (WGS) entry which is preliminary data.</text>
</comment>
<dbReference type="RefSeq" id="WP_002711532.1">
    <property type="nucleotide sequence ID" value="NZ_KB375281.1"/>
</dbReference>
<dbReference type="SUPFAM" id="SSF53597">
    <property type="entry name" value="Dihydrofolate reductase-like"/>
    <property type="match status" value="1"/>
</dbReference>
<organism evidence="1 2">
    <name type="scientific">Afipia clevelandensis ATCC 49720</name>
    <dbReference type="NCBI Taxonomy" id="883079"/>
    <lineage>
        <taxon>Bacteria</taxon>
        <taxon>Pseudomonadati</taxon>
        <taxon>Pseudomonadota</taxon>
        <taxon>Alphaproteobacteria</taxon>
        <taxon>Hyphomicrobiales</taxon>
        <taxon>Nitrobacteraceae</taxon>
        <taxon>Afipia</taxon>
    </lineage>
</organism>
<dbReference type="AlphaFoldDB" id="K8PL18"/>
<sequence>MRIEGYVIVSADGMLADANGVMPASLKFEADQRFFESALDAADLIVHGRNSFEDQPRSPERTRIILTRNIPALAGDPENPKATLWNPAGASFEDACRMSGVTDGIAAIIGGPVVFGMFMDRYDTFWLSQAHGLTIPGGMGGFPGVPQHSPQDILAAHGLKADETRVLDADNRVDVTAWRRG</sequence>
<evidence type="ECO:0000313" key="2">
    <source>
        <dbReference type="Proteomes" id="UP000001095"/>
    </source>
</evidence>
<proteinExistence type="predicted"/>
<dbReference type="Gene3D" id="3.40.430.10">
    <property type="entry name" value="Dihydrofolate Reductase, subunit A"/>
    <property type="match status" value="1"/>
</dbReference>
<evidence type="ECO:0000313" key="1">
    <source>
        <dbReference type="EMBL" id="EKS40215.1"/>
    </source>
</evidence>
<protein>
    <recommendedName>
        <fullName evidence="3">Dihydrofolate reductase</fullName>
    </recommendedName>
</protein>
<dbReference type="EMBL" id="AGWY01000003">
    <property type="protein sequence ID" value="EKS40215.1"/>
    <property type="molecule type" value="Genomic_DNA"/>
</dbReference>
<dbReference type="HOGENOM" id="CLU_1451842_0_0_5"/>
<evidence type="ECO:0008006" key="3">
    <source>
        <dbReference type="Google" id="ProtNLM"/>
    </source>
</evidence>
<gene>
    <name evidence="1" type="ORF">HMPREF9696_00666</name>
</gene>
<dbReference type="OrthoDB" id="7631078at2"/>
<dbReference type="PATRIC" id="fig|883079.3.peg.683"/>
<dbReference type="InterPro" id="IPR024072">
    <property type="entry name" value="DHFR-like_dom_sf"/>
</dbReference>
<keyword evidence="2" id="KW-1185">Reference proteome</keyword>
<reference evidence="1 2" key="1">
    <citation type="submission" date="2012-04" db="EMBL/GenBank/DDBJ databases">
        <title>The Genome Sequence of Afipia clevelandensis ATCC 49720.</title>
        <authorList>
            <consortium name="The Broad Institute Genome Sequencing Platform"/>
            <person name="Earl A."/>
            <person name="Ward D."/>
            <person name="Feldgarden M."/>
            <person name="Gevers D."/>
            <person name="Huys G."/>
            <person name="Walker B."/>
            <person name="Young S.K."/>
            <person name="Zeng Q."/>
            <person name="Gargeya S."/>
            <person name="Fitzgerald M."/>
            <person name="Haas B."/>
            <person name="Abouelleil A."/>
            <person name="Alvarado L."/>
            <person name="Arachchi H.M."/>
            <person name="Berlin A."/>
            <person name="Chapman S.B."/>
            <person name="Goldberg J."/>
            <person name="Griggs A."/>
            <person name="Gujja S."/>
            <person name="Hansen M."/>
            <person name="Howarth C."/>
            <person name="Imamovic A."/>
            <person name="Larimer J."/>
            <person name="McCowen C."/>
            <person name="Montmayeur A."/>
            <person name="Murphy C."/>
            <person name="Neiman D."/>
            <person name="Pearson M."/>
            <person name="Priest M."/>
            <person name="Roberts A."/>
            <person name="Saif S."/>
            <person name="Shea T."/>
            <person name="Sisk P."/>
            <person name="Sykes S."/>
            <person name="Wortman J."/>
            <person name="Nusbaum C."/>
            <person name="Birren B."/>
        </authorList>
    </citation>
    <scope>NUCLEOTIDE SEQUENCE [LARGE SCALE GENOMIC DNA]</scope>
    <source>
        <strain evidence="1 2">ATCC 49720</strain>
    </source>
</reference>